<organism evidence="2 3">
    <name type="scientific">Viridothelium virens</name>
    <name type="common">Speckled blister lichen</name>
    <name type="synonym">Trypethelium virens</name>
    <dbReference type="NCBI Taxonomy" id="1048519"/>
    <lineage>
        <taxon>Eukaryota</taxon>
        <taxon>Fungi</taxon>
        <taxon>Dikarya</taxon>
        <taxon>Ascomycota</taxon>
        <taxon>Pezizomycotina</taxon>
        <taxon>Dothideomycetes</taxon>
        <taxon>Dothideomycetes incertae sedis</taxon>
        <taxon>Trypetheliales</taxon>
        <taxon>Trypetheliaceae</taxon>
        <taxon>Viridothelium</taxon>
    </lineage>
</organism>
<keyword evidence="1" id="KW-0472">Membrane</keyword>
<keyword evidence="1" id="KW-1133">Transmembrane helix</keyword>
<gene>
    <name evidence="2" type="ORF">EV356DRAFT_67463</name>
</gene>
<protein>
    <submittedName>
        <fullName evidence="2">Uncharacterized protein</fullName>
    </submittedName>
</protein>
<evidence type="ECO:0000313" key="3">
    <source>
        <dbReference type="Proteomes" id="UP000800092"/>
    </source>
</evidence>
<evidence type="ECO:0000256" key="1">
    <source>
        <dbReference type="SAM" id="Phobius"/>
    </source>
</evidence>
<proteinExistence type="predicted"/>
<reference evidence="2" key="1">
    <citation type="journal article" date="2020" name="Stud. Mycol.">
        <title>101 Dothideomycetes genomes: a test case for predicting lifestyles and emergence of pathogens.</title>
        <authorList>
            <person name="Haridas S."/>
            <person name="Albert R."/>
            <person name="Binder M."/>
            <person name="Bloem J."/>
            <person name="Labutti K."/>
            <person name="Salamov A."/>
            <person name="Andreopoulos B."/>
            <person name="Baker S."/>
            <person name="Barry K."/>
            <person name="Bills G."/>
            <person name="Bluhm B."/>
            <person name="Cannon C."/>
            <person name="Castanera R."/>
            <person name="Culley D."/>
            <person name="Daum C."/>
            <person name="Ezra D."/>
            <person name="Gonzalez J."/>
            <person name="Henrissat B."/>
            <person name="Kuo A."/>
            <person name="Liang C."/>
            <person name="Lipzen A."/>
            <person name="Lutzoni F."/>
            <person name="Magnuson J."/>
            <person name="Mondo S."/>
            <person name="Nolan M."/>
            <person name="Ohm R."/>
            <person name="Pangilinan J."/>
            <person name="Park H.-J."/>
            <person name="Ramirez L."/>
            <person name="Alfaro M."/>
            <person name="Sun H."/>
            <person name="Tritt A."/>
            <person name="Yoshinaga Y."/>
            <person name="Zwiers L.-H."/>
            <person name="Turgeon B."/>
            <person name="Goodwin S."/>
            <person name="Spatafora J."/>
            <person name="Crous P."/>
            <person name="Grigoriev I."/>
        </authorList>
    </citation>
    <scope>NUCLEOTIDE SEQUENCE</scope>
    <source>
        <strain evidence="2">Tuck. ex Michener</strain>
    </source>
</reference>
<keyword evidence="3" id="KW-1185">Reference proteome</keyword>
<name>A0A6A6HFQ5_VIRVR</name>
<accession>A0A6A6HFQ5</accession>
<evidence type="ECO:0000313" key="2">
    <source>
        <dbReference type="EMBL" id="KAF2236353.1"/>
    </source>
</evidence>
<dbReference type="AlphaFoldDB" id="A0A6A6HFQ5"/>
<sequence>MRESTWRRVGEAVFYLYLSSLLFSFCTKFFFIWPSVSSEDALPHISYCVSLSVSYKRISYARALRQPNSEVFFSTKSLGPALGLPKRRMIWCTSVRRHFVISGMLKYFPFPH</sequence>
<dbReference type="Proteomes" id="UP000800092">
    <property type="component" value="Unassembled WGS sequence"/>
</dbReference>
<dbReference type="EMBL" id="ML991785">
    <property type="protein sequence ID" value="KAF2236353.1"/>
    <property type="molecule type" value="Genomic_DNA"/>
</dbReference>
<feature type="transmembrane region" description="Helical" evidence="1">
    <location>
        <begin position="12"/>
        <end position="33"/>
    </location>
</feature>
<keyword evidence="1" id="KW-0812">Transmembrane</keyword>